<dbReference type="PANTHER" id="PTHR43547">
    <property type="entry name" value="TWO-COMPONENT HISTIDINE KINASE"/>
    <property type="match status" value="1"/>
</dbReference>
<protein>
    <recommendedName>
        <fullName evidence="2">histidine kinase</fullName>
        <ecNumber evidence="2">2.7.13.3</ecNumber>
    </recommendedName>
</protein>
<evidence type="ECO:0000259" key="6">
    <source>
        <dbReference type="PROSITE" id="PS50110"/>
    </source>
</evidence>
<comment type="caution">
    <text evidence="8">The sequence shown here is derived from an EMBL/GenBank/DDBJ whole genome shotgun (WGS) entry which is preliminary data.</text>
</comment>
<dbReference type="InterPro" id="IPR000700">
    <property type="entry name" value="PAS-assoc_C"/>
</dbReference>
<evidence type="ECO:0000256" key="4">
    <source>
        <dbReference type="PROSITE-ProRule" id="PRU00169"/>
    </source>
</evidence>
<dbReference type="Proteomes" id="UP000666369">
    <property type="component" value="Unassembled WGS sequence"/>
</dbReference>
<dbReference type="SMART" id="SM00388">
    <property type="entry name" value="HisKA"/>
    <property type="match status" value="1"/>
</dbReference>
<dbReference type="SMART" id="SM00448">
    <property type="entry name" value="REC"/>
    <property type="match status" value="1"/>
</dbReference>
<dbReference type="InterPro" id="IPR036890">
    <property type="entry name" value="HATPase_C_sf"/>
</dbReference>
<evidence type="ECO:0000313" key="9">
    <source>
        <dbReference type="Proteomes" id="UP000666369"/>
    </source>
</evidence>
<dbReference type="CDD" id="cd00082">
    <property type="entry name" value="HisKA"/>
    <property type="match status" value="1"/>
</dbReference>
<dbReference type="CDD" id="cd00130">
    <property type="entry name" value="PAS"/>
    <property type="match status" value="2"/>
</dbReference>
<name>A0ABX0FP59_9BURK</name>
<feature type="domain" description="Response regulatory" evidence="6">
    <location>
        <begin position="679"/>
        <end position="795"/>
    </location>
</feature>
<dbReference type="InterPro" id="IPR011006">
    <property type="entry name" value="CheY-like_superfamily"/>
</dbReference>
<dbReference type="Pfam" id="PF08447">
    <property type="entry name" value="PAS_3"/>
    <property type="match status" value="1"/>
</dbReference>
<dbReference type="SUPFAM" id="SSF55874">
    <property type="entry name" value="ATPase domain of HSP90 chaperone/DNA topoisomerase II/histidine kinase"/>
    <property type="match status" value="1"/>
</dbReference>
<evidence type="ECO:0000259" key="7">
    <source>
        <dbReference type="PROSITE" id="PS50113"/>
    </source>
</evidence>
<dbReference type="InterPro" id="IPR003594">
    <property type="entry name" value="HATPase_dom"/>
</dbReference>
<organism evidence="8 9">
    <name type="scientific">Duganella aceris</name>
    <dbReference type="NCBI Taxonomy" id="2703883"/>
    <lineage>
        <taxon>Bacteria</taxon>
        <taxon>Pseudomonadati</taxon>
        <taxon>Pseudomonadota</taxon>
        <taxon>Betaproteobacteria</taxon>
        <taxon>Burkholderiales</taxon>
        <taxon>Oxalobacteraceae</taxon>
        <taxon>Telluria group</taxon>
        <taxon>Duganella</taxon>
    </lineage>
</organism>
<dbReference type="InterPro" id="IPR013656">
    <property type="entry name" value="PAS_4"/>
</dbReference>
<dbReference type="InterPro" id="IPR001789">
    <property type="entry name" value="Sig_transdc_resp-reg_receiver"/>
</dbReference>
<dbReference type="PROSITE" id="PS50113">
    <property type="entry name" value="PAC"/>
    <property type="match status" value="1"/>
</dbReference>
<dbReference type="Pfam" id="PF02518">
    <property type="entry name" value="HATPase_c"/>
    <property type="match status" value="1"/>
</dbReference>
<dbReference type="PROSITE" id="PS50109">
    <property type="entry name" value="HIS_KIN"/>
    <property type="match status" value="1"/>
</dbReference>
<dbReference type="RefSeq" id="WP_166105923.1">
    <property type="nucleotide sequence ID" value="NZ_JAADJT010000008.1"/>
</dbReference>
<proteinExistence type="predicted"/>
<dbReference type="SUPFAM" id="SSF55785">
    <property type="entry name" value="PYP-like sensor domain (PAS domain)"/>
    <property type="match status" value="3"/>
</dbReference>
<dbReference type="InterPro" id="IPR003661">
    <property type="entry name" value="HisK_dim/P_dom"/>
</dbReference>
<dbReference type="PANTHER" id="PTHR43547:SF2">
    <property type="entry name" value="HYBRID SIGNAL TRANSDUCTION HISTIDINE KINASE C"/>
    <property type="match status" value="1"/>
</dbReference>
<dbReference type="EC" id="2.7.13.3" evidence="2"/>
<gene>
    <name evidence="8" type="ORF">GW587_18495</name>
</gene>
<evidence type="ECO:0000256" key="1">
    <source>
        <dbReference type="ARBA" id="ARBA00000085"/>
    </source>
</evidence>
<dbReference type="Pfam" id="PF00072">
    <property type="entry name" value="Response_reg"/>
    <property type="match status" value="1"/>
</dbReference>
<dbReference type="Pfam" id="PF00512">
    <property type="entry name" value="HisKA"/>
    <property type="match status" value="1"/>
</dbReference>
<evidence type="ECO:0000313" key="8">
    <source>
        <dbReference type="EMBL" id="NGZ86235.1"/>
    </source>
</evidence>
<dbReference type="Gene3D" id="3.30.565.10">
    <property type="entry name" value="Histidine kinase-like ATPase, C-terminal domain"/>
    <property type="match status" value="1"/>
</dbReference>
<reference evidence="9" key="1">
    <citation type="submission" date="2023-07" db="EMBL/GenBank/DDBJ databases">
        <title>Duganella aceri sp. nov., isolated from tree sap.</title>
        <authorList>
            <person name="Kim I.S."/>
        </authorList>
    </citation>
    <scope>NUCLEOTIDE SEQUENCE [LARGE SCALE GENOMIC DNA]</scope>
    <source>
        <strain evidence="9">SAP-35</strain>
    </source>
</reference>
<dbReference type="SUPFAM" id="SSF47384">
    <property type="entry name" value="Homodimeric domain of signal transducing histidine kinase"/>
    <property type="match status" value="1"/>
</dbReference>
<dbReference type="InterPro" id="IPR013655">
    <property type="entry name" value="PAS_fold_3"/>
</dbReference>
<keyword evidence="9" id="KW-1185">Reference proteome</keyword>
<dbReference type="PROSITE" id="PS50110">
    <property type="entry name" value="RESPONSE_REGULATORY"/>
    <property type="match status" value="1"/>
</dbReference>
<dbReference type="InterPro" id="IPR004358">
    <property type="entry name" value="Sig_transdc_His_kin-like_C"/>
</dbReference>
<dbReference type="Gene3D" id="3.30.450.20">
    <property type="entry name" value="PAS domain"/>
    <property type="match status" value="3"/>
</dbReference>
<dbReference type="SMART" id="SM00387">
    <property type="entry name" value="HATPase_c"/>
    <property type="match status" value="1"/>
</dbReference>
<dbReference type="Gene3D" id="2.10.70.100">
    <property type="match status" value="1"/>
</dbReference>
<dbReference type="InterPro" id="IPR035965">
    <property type="entry name" value="PAS-like_dom_sf"/>
</dbReference>
<feature type="domain" description="Histidine kinase" evidence="5">
    <location>
        <begin position="439"/>
        <end position="657"/>
    </location>
</feature>
<evidence type="ECO:0000256" key="2">
    <source>
        <dbReference type="ARBA" id="ARBA00012438"/>
    </source>
</evidence>
<dbReference type="SMART" id="SM00091">
    <property type="entry name" value="PAS"/>
    <property type="match status" value="3"/>
</dbReference>
<dbReference type="InterPro" id="IPR005467">
    <property type="entry name" value="His_kinase_dom"/>
</dbReference>
<dbReference type="InterPro" id="IPR000014">
    <property type="entry name" value="PAS"/>
</dbReference>
<dbReference type="EMBL" id="JAADJT010000008">
    <property type="protein sequence ID" value="NGZ86235.1"/>
    <property type="molecule type" value="Genomic_DNA"/>
</dbReference>
<dbReference type="InterPro" id="IPR036097">
    <property type="entry name" value="HisK_dim/P_sf"/>
</dbReference>
<feature type="modified residue" description="4-aspartylphosphate" evidence="4">
    <location>
        <position position="728"/>
    </location>
</feature>
<evidence type="ECO:0000259" key="5">
    <source>
        <dbReference type="PROSITE" id="PS50109"/>
    </source>
</evidence>
<accession>A0ABX0FP59</accession>
<dbReference type="Pfam" id="PF08448">
    <property type="entry name" value="PAS_4"/>
    <property type="match status" value="2"/>
</dbReference>
<dbReference type="CDD" id="cd17580">
    <property type="entry name" value="REC_2_DhkD-like"/>
    <property type="match status" value="1"/>
</dbReference>
<dbReference type="PRINTS" id="PR00344">
    <property type="entry name" value="BCTRLSENSOR"/>
</dbReference>
<feature type="domain" description="PAC" evidence="7">
    <location>
        <begin position="375"/>
        <end position="428"/>
    </location>
</feature>
<keyword evidence="3 4" id="KW-0597">Phosphoprotein</keyword>
<evidence type="ECO:0000256" key="3">
    <source>
        <dbReference type="ARBA" id="ARBA00022553"/>
    </source>
</evidence>
<dbReference type="Gene3D" id="3.40.50.2300">
    <property type="match status" value="1"/>
</dbReference>
<sequence>MMNLTHYQALLRASPYPYLVMTPDLTIVGASGAYLRSVRRSEEDIVGRYVFDAFPPDPDKPDATDVAEVKASLLRALAKREPDTTAFVRYAVPVETAQGTRFEERYWSTVHTPVLGDDGEPILVVQNPVDVTELYLFDEQSATAKLQLNAVGDTGHFNRAQMHEALTRILNNEREHLRSLFNQAPGFVAVLMGPKQVFEMVNEAYYQLVGHRELIGRALWEALPEVAGQGFEEHLDRVYRTGEQWAARAMPIAVQVDPSGPVVQRYIDLVYQPYKNQYGTTIGIFAQGYDVTESVEAQAAKRESDERLRDGMDAARMVVWDWNIASGELAYSDNMLLVLGCSPEVMPALNQFVHAEDRPQVASAHLRALSETGSYHEVVRFIRPDNNKEIWVDSRGRVQYGPDGKPASMRGVTMDVTERYRAEIELREASRKKDEFLAMLAHELRNPLAPIATAAEMLKLTAADDPRTRRASEVINRQVKHMTTLIDDLLDVSRVTRGLVELERQLVDVKGAVASAVEQVRPLIEARRHTLTVRTDGAAAIVNGDHTRLVQVITNLLNNAAKYTPQGGAITLDVGVAGTQVKLCVIDNGIGIEAALLPHVFDLFTQAERTPDRAQGGLGIGLALVKTIVALHGGDVVARSEGPGSGSTFSIALPAAAPGEVAALRQRNLAGEADAAPLSIMIVDDNLDAAESLASLLEAQGHKVAVLAHPLQALEAAERDQPRVYILDIGLPGMDGYELARRLRAKADGRPALFMALTGYGQAHDRILSRSAGFEHHFVKPMDIEKLNMVLRGVLP</sequence>
<comment type="catalytic activity">
    <reaction evidence="1">
        <text>ATP + protein L-histidine = ADP + protein N-phospho-L-histidine.</text>
        <dbReference type="EC" id="2.7.13.3"/>
    </reaction>
</comment>
<dbReference type="Gene3D" id="1.10.287.130">
    <property type="match status" value="1"/>
</dbReference>
<dbReference type="SUPFAM" id="SSF52172">
    <property type="entry name" value="CheY-like"/>
    <property type="match status" value="1"/>
</dbReference>